<dbReference type="InterPro" id="IPR011051">
    <property type="entry name" value="RmlC_Cupin_sf"/>
</dbReference>
<feature type="signal peptide" evidence="2">
    <location>
        <begin position="1"/>
        <end position="19"/>
    </location>
</feature>
<protein>
    <recommendedName>
        <fullName evidence="3">Cupin type-1 domain-containing protein</fullName>
    </recommendedName>
</protein>
<dbReference type="Proteomes" id="UP001497516">
    <property type="component" value="Chromosome 3"/>
</dbReference>
<dbReference type="SUPFAM" id="SSF51182">
    <property type="entry name" value="RmlC-like cupins"/>
    <property type="match status" value="1"/>
</dbReference>
<name>A0AAV2DT00_9ROSI</name>
<dbReference type="CDD" id="cd02244">
    <property type="entry name" value="cupin_7S_vicilin-like_N"/>
    <property type="match status" value="1"/>
</dbReference>
<dbReference type="SMART" id="SM00835">
    <property type="entry name" value="Cupin_1"/>
    <property type="match status" value="2"/>
</dbReference>
<feature type="compositionally biased region" description="Basic and acidic residues" evidence="1">
    <location>
        <begin position="586"/>
        <end position="632"/>
    </location>
</feature>
<keyword evidence="2" id="KW-0732">Signal</keyword>
<feature type="chain" id="PRO_5043573040" description="Cupin type-1 domain-containing protein" evidence="2">
    <location>
        <begin position="20"/>
        <end position="666"/>
    </location>
</feature>
<accession>A0AAV2DT00</accession>
<feature type="compositionally biased region" description="Basic and acidic residues" evidence="1">
    <location>
        <begin position="656"/>
        <end position="666"/>
    </location>
</feature>
<reference evidence="4 5" key="1">
    <citation type="submission" date="2024-04" db="EMBL/GenBank/DDBJ databases">
        <authorList>
            <person name="Fracassetti M."/>
        </authorList>
    </citation>
    <scope>NUCLEOTIDE SEQUENCE [LARGE SCALE GENOMIC DNA]</scope>
</reference>
<evidence type="ECO:0000313" key="4">
    <source>
        <dbReference type="EMBL" id="CAL1376668.1"/>
    </source>
</evidence>
<keyword evidence="5" id="KW-1185">Reference proteome</keyword>
<dbReference type="CDD" id="cd02245">
    <property type="entry name" value="cupin_7S_vicilin-like_C"/>
    <property type="match status" value="1"/>
</dbReference>
<evidence type="ECO:0000256" key="1">
    <source>
        <dbReference type="SAM" id="MobiDB-lite"/>
    </source>
</evidence>
<dbReference type="Gene3D" id="2.60.120.10">
    <property type="entry name" value="Jelly Rolls"/>
    <property type="match status" value="2"/>
</dbReference>
<sequence length="666" mass="78362">MAKLLILILSSLLLLCCSATSTLPVVRRAERKQLMVTEYGEISSVDVRTAAAPTKGPYHVEFITLDPNSLFLPVLLHADMVFYVHSGSGKLSWTGDGEDEVKRVDLKRGDVYRLEPGSVFFLQSDLENERQKLRIHAIFSTTDEDIWEPWIGAYSSISDLVLGFNAKLLQSSFGVTEGVIEEITTTPKPPGIVHAPASESSEEKEEKKKKSVFYELENRFLKVMAGEEAGLINLKKSKKSKTFNILEADPDFHNCNGWSLTVDKGNYKNLKGSNMGVFMVNLTKGAMMGPHWNPMATEIAVVLEGEGMVRIICASNSTGCKNERFIVREGDVFVVPRFHPMAQMSFNNGSFVFMGFSTTSKKNHPQFLVGKSSVFQTLDREVLALAFNASNTTIDQLLLASQEDAIILECVSCAEEEFRLMVEEIEREREREEEERKREEEEERRKREEEEERKRQEEEEERKRQEEEERKRREEEEERKRREEEERKRREEEEERKRQEEEERREREEEARRQKEEGARKEQEQARKEEEERKRRREEAEEEAQQKREEEEERRQQEEARKEEEERERQRREEEAAAREEEEEEERQRREEAAREKEEEEATREQEEARRQEEERQRRREKEEAAAAAREKEEEEERERKEEEEEEGGGGGGRRSFRELPMKLWM</sequence>
<feature type="compositionally biased region" description="Basic and acidic residues" evidence="1">
    <location>
        <begin position="472"/>
        <end position="579"/>
    </location>
</feature>
<feature type="region of interest" description="Disordered" evidence="1">
    <location>
        <begin position="472"/>
        <end position="666"/>
    </location>
</feature>
<dbReference type="Pfam" id="PF00190">
    <property type="entry name" value="Cupin_1"/>
    <property type="match status" value="1"/>
</dbReference>
<gene>
    <name evidence="4" type="ORF">LTRI10_LOCUS18382</name>
</gene>
<feature type="region of interest" description="Disordered" evidence="1">
    <location>
        <begin position="186"/>
        <end position="206"/>
    </location>
</feature>
<feature type="domain" description="Cupin type-1" evidence="3">
    <location>
        <begin position="24"/>
        <end position="181"/>
    </location>
</feature>
<dbReference type="AlphaFoldDB" id="A0AAV2DT00"/>
<dbReference type="PANTHER" id="PTHR31189">
    <property type="entry name" value="OS03G0336100 PROTEIN-RELATED"/>
    <property type="match status" value="1"/>
</dbReference>
<feature type="domain" description="Cupin type-1" evidence="3">
    <location>
        <begin position="243"/>
        <end position="395"/>
    </location>
</feature>
<dbReference type="InterPro" id="IPR050253">
    <property type="entry name" value="Seed_Storage-Functional"/>
</dbReference>
<evidence type="ECO:0000313" key="5">
    <source>
        <dbReference type="Proteomes" id="UP001497516"/>
    </source>
</evidence>
<evidence type="ECO:0000259" key="3">
    <source>
        <dbReference type="SMART" id="SM00835"/>
    </source>
</evidence>
<dbReference type="InterPro" id="IPR006045">
    <property type="entry name" value="Cupin_1"/>
</dbReference>
<evidence type="ECO:0000256" key="2">
    <source>
        <dbReference type="SAM" id="SignalP"/>
    </source>
</evidence>
<organism evidence="4 5">
    <name type="scientific">Linum trigynum</name>
    <dbReference type="NCBI Taxonomy" id="586398"/>
    <lineage>
        <taxon>Eukaryota</taxon>
        <taxon>Viridiplantae</taxon>
        <taxon>Streptophyta</taxon>
        <taxon>Embryophyta</taxon>
        <taxon>Tracheophyta</taxon>
        <taxon>Spermatophyta</taxon>
        <taxon>Magnoliopsida</taxon>
        <taxon>eudicotyledons</taxon>
        <taxon>Gunneridae</taxon>
        <taxon>Pentapetalae</taxon>
        <taxon>rosids</taxon>
        <taxon>fabids</taxon>
        <taxon>Malpighiales</taxon>
        <taxon>Linaceae</taxon>
        <taxon>Linum</taxon>
    </lineage>
</organism>
<dbReference type="PANTHER" id="PTHR31189:SF7">
    <property type="entry name" value="OS03G0197300 PROTEIN"/>
    <property type="match status" value="1"/>
</dbReference>
<feature type="compositionally biased region" description="Acidic residues" evidence="1">
    <location>
        <begin position="633"/>
        <end position="648"/>
    </location>
</feature>
<feature type="region of interest" description="Disordered" evidence="1">
    <location>
        <begin position="429"/>
        <end position="451"/>
    </location>
</feature>
<dbReference type="EMBL" id="OZ034816">
    <property type="protein sequence ID" value="CAL1376668.1"/>
    <property type="molecule type" value="Genomic_DNA"/>
</dbReference>
<dbReference type="InterPro" id="IPR014710">
    <property type="entry name" value="RmlC-like_jellyroll"/>
</dbReference>
<proteinExistence type="predicted"/>